<accession>A0A372GNA9</accession>
<dbReference type="OrthoDB" id="3512513at2"/>
<dbReference type="EMBL" id="QVNQ01000002">
    <property type="protein sequence ID" value="RFS86622.1"/>
    <property type="molecule type" value="Genomic_DNA"/>
</dbReference>
<dbReference type="Pfam" id="PF02780">
    <property type="entry name" value="Transketolase_C"/>
    <property type="match status" value="1"/>
</dbReference>
<organism evidence="9 10">
    <name type="scientific">Actinomadura spongiicola</name>
    <dbReference type="NCBI Taxonomy" id="2303421"/>
    <lineage>
        <taxon>Bacteria</taxon>
        <taxon>Bacillati</taxon>
        <taxon>Actinomycetota</taxon>
        <taxon>Actinomycetes</taxon>
        <taxon>Streptosporangiales</taxon>
        <taxon>Thermomonosporaceae</taxon>
        <taxon>Actinomadura</taxon>
    </lineage>
</organism>
<dbReference type="RefSeq" id="WP_117398904.1">
    <property type="nucleotide sequence ID" value="NZ_QVNQ01000002.1"/>
</dbReference>
<evidence type="ECO:0000256" key="5">
    <source>
        <dbReference type="ARBA" id="ARBA00023052"/>
    </source>
</evidence>
<keyword evidence="10" id="KW-1185">Reference proteome</keyword>
<protein>
    <recommendedName>
        <fullName evidence="3 7">Pyruvate dehydrogenase E1 component subunit beta</fullName>
        <ecNumber evidence="2 7">1.2.4.1</ecNumber>
    </recommendedName>
</protein>
<dbReference type="InterPro" id="IPR005475">
    <property type="entry name" value="Transketolase-like_Pyr-bd"/>
</dbReference>
<dbReference type="InterPro" id="IPR033248">
    <property type="entry name" value="Transketolase_C"/>
</dbReference>
<gene>
    <name evidence="9" type="ORF">D0T12_08675</name>
</gene>
<keyword evidence="5 7" id="KW-0786">Thiamine pyrophosphate</keyword>
<reference evidence="9 10" key="1">
    <citation type="submission" date="2018-08" db="EMBL/GenBank/DDBJ databases">
        <title>Actinomadura spongicola sp. nov., isolated from marine sponge Leucetta chagosensis.</title>
        <authorList>
            <person name="Li L."/>
            <person name="Lin H.W."/>
        </authorList>
    </citation>
    <scope>NUCLEOTIDE SEQUENCE [LARGE SCALE GENOMIC DNA]</scope>
    <source>
        <strain evidence="9 10">LHW52907</strain>
    </source>
</reference>
<proteinExistence type="predicted"/>
<comment type="catalytic activity">
    <reaction evidence="7">
        <text>N(6)-[(R)-lipoyl]-L-lysyl-[protein] + pyruvate + H(+) = N(6)-[(R)-S(8)-acetyldihydrolipoyl]-L-lysyl-[protein] + CO2</text>
        <dbReference type="Rhea" id="RHEA:19189"/>
        <dbReference type="Rhea" id="RHEA-COMP:10474"/>
        <dbReference type="Rhea" id="RHEA-COMP:10478"/>
        <dbReference type="ChEBI" id="CHEBI:15361"/>
        <dbReference type="ChEBI" id="CHEBI:15378"/>
        <dbReference type="ChEBI" id="CHEBI:16526"/>
        <dbReference type="ChEBI" id="CHEBI:83099"/>
        <dbReference type="ChEBI" id="CHEBI:83111"/>
        <dbReference type="EC" id="1.2.4.1"/>
    </reaction>
</comment>
<dbReference type="Gene3D" id="3.40.50.970">
    <property type="match status" value="1"/>
</dbReference>
<evidence type="ECO:0000256" key="4">
    <source>
        <dbReference type="ARBA" id="ARBA00023002"/>
    </source>
</evidence>
<evidence type="ECO:0000256" key="6">
    <source>
        <dbReference type="ARBA" id="ARBA00023317"/>
    </source>
</evidence>
<dbReference type="Gene3D" id="3.40.50.920">
    <property type="match status" value="1"/>
</dbReference>
<dbReference type="InterPro" id="IPR029061">
    <property type="entry name" value="THDP-binding"/>
</dbReference>
<sequence length="334" mass="35781">MRVAENLNRALHGLLESDPRVHVLGEDIADPYGGAFKITKGLSTRFPDRVLPTPLSEGAIVGAAAGLALGGEAAIAEIMFGDFAALAFDQLVNFAAKSVSMYGRPVPLPMIVRCPMGGRRGYGPTHSQSLQKHFVGVPGLDLYETSPFHDAGALLPDVLARAVPAVLFEDKVLYAQRMFEDGAVDDLFAFDLVGDGPGVARVYVDDPEVFDCVLIAPGGMAERALGAMRRLLLEQEIVCALLVPARLHPFDVEAPLPTLERAGVVCVAEEGTAGGTWGAEVAHRIHERLWAGLRRPVRLIHSADSVVPTAGHLEERVLVQESTIFEAVVEAVRD</sequence>
<dbReference type="AlphaFoldDB" id="A0A372GNA9"/>
<dbReference type="GO" id="GO:0004739">
    <property type="term" value="F:pyruvate dehydrogenase (acetyl-transferring) activity"/>
    <property type="evidence" value="ECO:0007669"/>
    <property type="project" value="UniProtKB-UniRule"/>
</dbReference>
<evidence type="ECO:0000313" key="9">
    <source>
        <dbReference type="EMBL" id="RFS86622.1"/>
    </source>
</evidence>
<evidence type="ECO:0000256" key="7">
    <source>
        <dbReference type="RuleBase" id="RU364074"/>
    </source>
</evidence>
<feature type="domain" description="Transketolase-like pyrimidine-binding" evidence="8">
    <location>
        <begin position="1"/>
        <end position="176"/>
    </location>
</feature>
<keyword evidence="6 7" id="KW-0670">Pyruvate</keyword>
<dbReference type="Pfam" id="PF02779">
    <property type="entry name" value="Transket_pyr"/>
    <property type="match status" value="1"/>
</dbReference>
<dbReference type="PANTHER" id="PTHR11624">
    <property type="entry name" value="DEHYDROGENASE RELATED"/>
    <property type="match status" value="1"/>
</dbReference>
<dbReference type="Proteomes" id="UP000262882">
    <property type="component" value="Unassembled WGS sequence"/>
</dbReference>
<dbReference type="InterPro" id="IPR009014">
    <property type="entry name" value="Transketo_C/PFOR_II"/>
</dbReference>
<dbReference type="EC" id="1.2.4.1" evidence="2 7"/>
<evidence type="ECO:0000256" key="1">
    <source>
        <dbReference type="ARBA" id="ARBA00001964"/>
    </source>
</evidence>
<comment type="caution">
    <text evidence="9">The sequence shown here is derived from an EMBL/GenBank/DDBJ whole genome shotgun (WGS) entry which is preliminary data.</text>
</comment>
<dbReference type="SUPFAM" id="SSF52922">
    <property type="entry name" value="TK C-terminal domain-like"/>
    <property type="match status" value="1"/>
</dbReference>
<name>A0A372GNA9_9ACTN</name>
<dbReference type="SUPFAM" id="SSF52518">
    <property type="entry name" value="Thiamin diphosphate-binding fold (THDP-binding)"/>
    <property type="match status" value="1"/>
</dbReference>
<evidence type="ECO:0000259" key="8">
    <source>
        <dbReference type="SMART" id="SM00861"/>
    </source>
</evidence>
<dbReference type="PANTHER" id="PTHR11624:SF96">
    <property type="entry name" value="PYRUVATE DEHYDROGENASE E1 COMPONENT SUBUNIT BETA, MITOCHONDRIAL"/>
    <property type="match status" value="1"/>
</dbReference>
<evidence type="ECO:0000256" key="3">
    <source>
        <dbReference type="ARBA" id="ARBA00016138"/>
    </source>
</evidence>
<dbReference type="GO" id="GO:0000287">
    <property type="term" value="F:magnesium ion binding"/>
    <property type="evidence" value="ECO:0007669"/>
    <property type="project" value="UniProtKB-ARBA"/>
</dbReference>
<evidence type="ECO:0000256" key="2">
    <source>
        <dbReference type="ARBA" id="ARBA00012281"/>
    </source>
</evidence>
<evidence type="ECO:0000313" key="10">
    <source>
        <dbReference type="Proteomes" id="UP000262882"/>
    </source>
</evidence>
<comment type="cofactor">
    <cofactor evidence="1 7">
        <name>thiamine diphosphate</name>
        <dbReference type="ChEBI" id="CHEBI:58937"/>
    </cofactor>
</comment>
<dbReference type="GO" id="GO:0006086">
    <property type="term" value="P:pyruvate decarboxylation to acetyl-CoA"/>
    <property type="evidence" value="ECO:0007669"/>
    <property type="project" value="InterPro"/>
</dbReference>
<dbReference type="SMART" id="SM00861">
    <property type="entry name" value="Transket_pyr"/>
    <property type="match status" value="1"/>
</dbReference>
<keyword evidence="4 7" id="KW-0560">Oxidoreductase</keyword>
<comment type="function">
    <text evidence="7">The pyruvate dehydrogenase complex catalyzes the overall conversion of pyruvate to acetyl-CoA and CO2.</text>
</comment>
<dbReference type="InterPro" id="IPR027110">
    <property type="entry name" value="PDHB_mito-type"/>
</dbReference>